<feature type="domain" description="BESS" evidence="4">
    <location>
        <begin position="94"/>
        <end position="133"/>
    </location>
</feature>
<comment type="subcellular location">
    <subcellularLocation>
        <location evidence="1">Nucleus</location>
    </subcellularLocation>
</comment>
<dbReference type="PROSITE" id="PS50192">
    <property type="entry name" value="T_SNARE"/>
    <property type="match status" value="1"/>
</dbReference>
<dbReference type="GO" id="GO:0005634">
    <property type="term" value="C:nucleus"/>
    <property type="evidence" value="ECO:0007669"/>
    <property type="project" value="UniProtKB-SubCell"/>
</dbReference>
<evidence type="ECO:0000259" key="3">
    <source>
        <dbReference type="PROSITE" id="PS50192"/>
    </source>
</evidence>
<evidence type="ECO:0000256" key="1">
    <source>
        <dbReference type="PROSITE-ProRule" id="PRU00371"/>
    </source>
</evidence>
<dbReference type="EMBL" id="CABPRJ010002422">
    <property type="protein sequence ID" value="VVC45952.1"/>
    <property type="molecule type" value="Genomic_DNA"/>
</dbReference>
<keyword evidence="6" id="KW-1185">Reference proteome</keyword>
<keyword evidence="1" id="KW-0539">Nucleus</keyword>
<dbReference type="Proteomes" id="UP000325440">
    <property type="component" value="Unassembled WGS sequence"/>
</dbReference>
<dbReference type="InterPro" id="IPR000727">
    <property type="entry name" value="T_SNARE_dom"/>
</dbReference>
<evidence type="ECO:0000256" key="2">
    <source>
        <dbReference type="SAM" id="MobiDB-lite"/>
    </source>
</evidence>
<sequence>MNKRVDLVLKHRQYLYFNNLSFLKPVSERRQTESSINDTFQNVDEQFNSSDESQKVTKKRKSTKSIDNENELIKQLSHRLSDRMSKQDEQLDNIDSDKHFLLSLYDRFKSIDNNLKWQAQIEIMNVIQKYSQPNTQNYNYELFGRRLDNTPSHTYNTTEYETRQYPMYPHKKYPSHIEVSPFRAPTTVNVPEISPTYTQSNTSPDSISSQATDDDHDSTISNIFN</sequence>
<dbReference type="AlphaFoldDB" id="A0A5E4NLX5"/>
<name>A0A5E4NLX5_9HEMI</name>
<proteinExistence type="predicted"/>
<gene>
    <name evidence="5" type="ORF">CINCED_3A015058</name>
</gene>
<dbReference type="PROSITE" id="PS51031">
    <property type="entry name" value="BESS"/>
    <property type="match status" value="1"/>
</dbReference>
<evidence type="ECO:0000313" key="6">
    <source>
        <dbReference type="Proteomes" id="UP000325440"/>
    </source>
</evidence>
<feature type="region of interest" description="Disordered" evidence="2">
    <location>
        <begin position="33"/>
        <end position="65"/>
    </location>
</feature>
<dbReference type="InterPro" id="IPR004210">
    <property type="entry name" value="BESS_motif"/>
</dbReference>
<feature type="compositionally biased region" description="Polar residues" evidence="2">
    <location>
        <begin position="33"/>
        <end position="51"/>
    </location>
</feature>
<feature type="region of interest" description="Disordered" evidence="2">
    <location>
        <begin position="188"/>
        <end position="225"/>
    </location>
</feature>
<dbReference type="OrthoDB" id="6616165at2759"/>
<accession>A0A5E4NLX5</accession>
<evidence type="ECO:0000259" key="4">
    <source>
        <dbReference type="PROSITE" id="PS51031"/>
    </source>
</evidence>
<feature type="domain" description="T-SNARE coiled-coil homology" evidence="3">
    <location>
        <begin position="53"/>
        <end position="97"/>
    </location>
</feature>
<organism evidence="5 6">
    <name type="scientific">Cinara cedri</name>
    <dbReference type="NCBI Taxonomy" id="506608"/>
    <lineage>
        <taxon>Eukaryota</taxon>
        <taxon>Metazoa</taxon>
        <taxon>Ecdysozoa</taxon>
        <taxon>Arthropoda</taxon>
        <taxon>Hexapoda</taxon>
        <taxon>Insecta</taxon>
        <taxon>Pterygota</taxon>
        <taxon>Neoptera</taxon>
        <taxon>Paraneoptera</taxon>
        <taxon>Hemiptera</taxon>
        <taxon>Sternorrhyncha</taxon>
        <taxon>Aphidomorpha</taxon>
        <taxon>Aphidoidea</taxon>
        <taxon>Aphididae</taxon>
        <taxon>Lachninae</taxon>
        <taxon>Cinara</taxon>
    </lineage>
</organism>
<dbReference type="GO" id="GO:0003677">
    <property type="term" value="F:DNA binding"/>
    <property type="evidence" value="ECO:0007669"/>
    <property type="project" value="InterPro"/>
</dbReference>
<reference evidence="5 6" key="1">
    <citation type="submission" date="2019-08" db="EMBL/GenBank/DDBJ databases">
        <authorList>
            <person name="Alioto T."/>
            <person name="Alioto T."/>
            <person name="Gomez Garrido J."/>
        </authorList>
    </citation>
    <scope>NUCLEOTIDE SEQUENCE [LARGE SCALE GENOMIC DNA]</scope>
</reference>
<protein>
    <submittedName>
        <fullName evidence="5">BESS motif,Target SNARE coiled-coil homology domain</fullName>
    </submittedName>
</protein>
<dbReference type="Pfam" id="PF02944">
    <property type="entry name" value="BESS"/>
    <property type="match status" value="1"/>
</dbReference>
<feature type="compositionally biased region" description="Polar residues" evidence="2">
    <location>
        <begin position="195"/>
        <end position="211"/>
    </location>
</feature>
<evidence type="ECO:0000313" key="5">
    <source>
        <dbReference type="EMBL" id="VVC45952.1"/>
    </source>
</evidence>